<dbReference type="PANTHER" id="PTHR47197">
    <property type="entry name" value="PROTEIN NIRF"/>
    <property type="match status" value="1"/>
</dbReference>
<dbReference type="Proteomes" id="UP001562159">
    <property type="component" value="Unassembled WGS sequence"/>
</dbReference>
<keyword evidence="3" id="KW-1185">Reference proteome</keyword>
<protein>
    <submittedName>
        <fullName evidence="2">YncE family protein</fullName>
    </submittedName>
</protein>
<feature type="signal peptide" evidence="1">
    <location>
        <begin position="1"/>
        <end position="22"/>
    </location>
</feature>
<proteinExistence type="predicted"/>
<keyword evidence="1" id="KW-0732">Signal</keyword>
<dbReference type="InterPro" id="IPR011048">
    <property type="entry name" value="Haem_d1_sf"/>
</dbReference>
<name>A0ABV4AWE5_9GAMM</name>
<dbReference type="InterPro" id="IPR011964">
    <property type="entry name" value="YVTN_b-propeller_repeat"/>
</dbReference>
<organism evidence="2 3">
    <name type="scientific">Rhodanobacter humi</name>
    <dbReference type="NCBI Taxonomy" id="1888173"/>
    <lineage>
        <taxon>Bacteria</taxon>
        <taxon>Pseudomonadati</taxon>
        <taxon>Pseudomonadota</taxon>
        <taxon>Gammaproteobacteria</taxon>
        <taxon>Lysobacterales</taxon>
        <taxon>Rhodanobacteraceae</taxon>
        <taxon>Rhodanobacter</taxon>
    </lineage>
</organism>
<sequence>MKKTTWTLLLATVVGMPSLSVAATTGTGYAVTRHVALGGAGGWDYLSLDEATHRLFIARDNRVMVVDADSGKLVDEIPGMQHAHGVALAPALKRAYVSNGRGNDVSVVDLATLKVVDTIPVSGRDPDAIIYDEASGDVLAMDGDSNEISIIDTKLGKEVATIALGSNPEFPVIDGKGKLYVNLEGSSQLAEVNLRERKVEHVWPLAPCKGPTGLAVDAVGHRLFSVCANGWMIVTNADDGKQVARLPIGKSPDAVTYDAGLHNVLASSGEGSLGVVHQIDADHYAQAMRVPTMRSARTLALDSSTHQVFMVGAATHGHGKPVTGFSLLVAAPH</sequence>
<comment type="caution">
    <text evidence="2">The sequence shown here is derived from an EMBL/GenBank/DDBJ whole genome shotgun (WGS) entry which is preliminary data.</text>
</comment>
<dbReference type="PANTHER" id="PTHR47197:SF3">
    <property type="entry name" value="DIHYDRO-HEME D1 DEHYDROGENASE"/>
    <property type="match status" value="1"/>
</dbReference>
<reference evidence="2 3" key="1">
    <citation type="submission" date="2024-07" db="EMBL/GenBank/DDBJ databases">
        <title>Molecular mechanisms and environmental adaptations of flagellar loss and biofilm growth of Rhodanobacter under environmental stress.</title>
        <authorList>
            <person name="Chen M."/>
        </authorList>
    </citation>
    <scope>NUCLEOTIDE SEQUENCE [LARGE SCALE GENOMIC DNA]</scope>
    <source>
        <strain evidence="2 3">RS22</strain>
    </source>
</reference>
<dbReference type="NCBIfam" id="TIGR02276">
    <property type="entry name" value="beta_rpt_yvtn"/>
    <property type="match status" value="1"/>
</dbReference>
<accession>A0ABV4AWE5</accession>
<dbReference type="InterPro" id="IPR051200">
    <property type="entry name" value="Host-pathogen_enzymatic-act"/>
</dbReference>
<dbReference type="EMBL" id="JBGBPY010000001">
    <property type="protein sequence ID" value="MEY2183846.1"/>
    <property type="molecule type" value="Genomic_DNA"/>
</dbReference>
<dbReference type="SUPFAM" id="SSF51004">
    <property type="entry name" value="C-terminal (heme d1) domain of cytochrome cd1-nitrite reductase"/>
    <property type="match status" value="1"/>
</dbReference>
<dbReference type="Gene3D" id="2.130.10.10">
    <property type="entry name" value="YVTN repeat-like/Quinoprotein amine dehydrogenase"/>
    <property type="match status" value="1"/>
</dbReference>
<evidence type="ECO:0000313" key="3">
    <source>
        <dbReference type="Proteomes" id="UP001562159"/>
    </source>
</evidence>
<feature type="chain" id="PRO_5046161574" evidence="1">
    <location>
        <begin position="23"/>
        <end position="333"/>
    </location>
</feature>
<dbReference type="InterPro" id="IPR015943">
    <property type="entry name" value="WD40/YVTN_repeat-like_dom_sf"/>
</dbReference>
<gene>
    <name evidence="2" type="ORF">AB7878_15600</name>
</gene>
<evidence type="ECO:0000256" key="1">
    <source>
        <dbReference type="SAM" id="SignalP"/>
    </source>
</evidence>
<evidence type="ECO:0000313" key="2">
    <source>
        <dbReference type="EMBL" id="MEY2183846.1"/>
    </source>
</evidence>